<sequence>MSHLRDSGPPDRRLERLLKWLAGEVGGTAQLTGTPAGEADRLPPEAAEVAGRLAAGRLRSAALQDGPLHLRLTAIGAELPYPVLTVARAEPFDGRAGALVAAAAELIAPLVELRVAAADRERLRTVAAALRVAVFQLLMGGEVTLAQRTAEGLAAGLLDAEHQRVYVLEGPAAERDALALRCTEATGGRALVVRCPAYDQHLIVVAPLRGPVTEDGWDGVGLTLRDLLADRPDRYLGGSGRLPLAQTAGCYGDATRALAVARLQPGRAALYAAESRLGEVLDPRAAAAWADALLRPLHTLPLSGRDQLLGTLHLGLEFPATSAAKIIGISRNTVRARLDRAGELLGLDLTEVRGRALLHLALRMAGQADAAAPVRLAEVLAAPPAVEWAGTLLDRLAADGRELRRTLLGWLRANCGVDRTAAALELHPQTVRDHLRAAERLLQRQLLSGGGGVYEVALAFAALGALPLEQPVHG</sequence>
<evidence type="ECO:0000313" key="2">
    <source>
        <dbReference type="EMBL" id="MBB4945438.1"/>
    </source>
</evidence>
<dbReference type="Gene3D" id="1.10.10.2840">
    <property type="entry name" value="PucR C-terminal helix-turn-helix domain"/>
    <property type="match status" value="2"/>
</dbReference>
<dbReference type="PANTHER" id="PTHR33744:SF1">
    <property type="entry name" value="DNA-BINDING TRANSCRIPTIONAL ACTIVATOR ADER"/>
    <property type="match status" value="1"/>
</dbReference>
<proteinExistence type="predicted"/>
<dbReference type="AlphaFoldDB" id="A0A7W7S7R8"/>
<dbReference type="EMBL" id="JACHJR010000001">
    <property type="protein sequence ID" value="MBB4945438.1"/>
    <property type="molecule type" value="Genomic_DNA"/>
</dbReference>
<feature type="domain" description="PucR C-terminal helix-turn-helix" evidence="1">
    <location>
        <begin position="403"/>
        <end position="449"/>
    </location>
</feature>
<dbReference type="InterPro" id="IPR051448">
    <property type="entry name" value="CdaR-like_regulators"/>
</dbReference>
<dbReference type="PANTHER" id="PTHR33744">
    <property type="entry name" value="CARBOHYDRATE DIACID REGULATOR"/>
    <property type="match status" value="1"/>
</dbReference>
<evidence type="ECO:0000259" key="1">
    <source>
        <dbReference type="Pfam" id="PF13556"/>
    </source>
</evidence>
<organism evidence="2 3">
    <name type="scientific">Kitasatospora gansuensis</name>
    <dbReference type="NCBI Taxonomy" id="258050"/>
    <lineage>
        <taxon>Bacteria</taxon>
        <taxon>Bacillati</taxon>
        <taxon>Actinomycetota</taxon>
        <taxon>Actinomycetes</taxon>
        <taxon>Kitasatosporales</taxon>
        <taxon>Streptomycetaceae</taxon>
        <taxon>Kitasatospora</taxon>
    </lineage>
</organism>
<feature type="domain" description="PucR C-terminal helix-turn-helix" evidence="1">
    <location>
        <begin position="320"/>
        <end position="363"/>
    </location>
</feature>
<name>A0A7W7S7R8_9ACTN</name>
<protein>
    <recommendedName>
        <fullName evidence="1">PucR C-terminal helix-turn-helix domain-containing protein</fullName>
    </recommendedName>
</protein>
<gene>
    <name evidence="2" type="ORF">F4556_000973</name>
</gene>
<accession>A0A7W7S7R8</accession>
<keyword evidence="3" id="KW-1185">Reference proteome</keyword>
<evidence type="ECO:0000313" key="3">
    <source>
        <dbReference type="Proteomes" id="UP000573327"/>
    </source>
</evidence>
<reference evidence="2 3" key="1">
    <citation type="submission" date="2020-08" db="EMBL/GenBank/DDBJ databases">
        <title>Sequencing the genomes of 1000 actinobacteria strains.</title>
        <authorList>
            <person name="Klenk H.-P."/>
        </authorList>
    </citation>
    <scope>NUCLEOTIDE SEQUENCE [LARGE SCALE GENOMIC DNA]</scope>
    <source>
        <strain evidence="2 3">DSM 44786</strain>
    </source>
</reference>
<dbReference type="InterPro" id="IPR025736">
    <property type="entry name" value="PucR_C-HTH_dom"/>
</dbReference>
<comment type="caution">
    <text evidence="2">The sequence shown here is derived from an EMBL/GenBank/DDBJ whole genome shotgun (WGS) entry which is preliminary data.</text>
</comment>
<dbReference type="RefSeq" id="WP_184911886.1">
    <property type="nucleotide sequence ID" value="NZ_JACHJR010000001.1"/>
</dbReference>
<dbReference type="Proteomes" id="UP000573327">
    <property type="component" value="Unassembled WGS sequence"/>
</dbReference>
<dbReference type="Pfam" id="PF13556">
    <property type="entry name" value="HTH_30"/>
    <property type="match status" value="2"/>
</dbReference>
<dbReference type="InterPro" id="IPR042070">
    <property type="entry name" value="PucR_C-HTH_sf"/>
</dbReference>